<name>A0A8J6TCY0_9BACT</name>
<dbReference type="GO" id="GO:0005886">
    <property type="term" value="C:plasma membrane"/>
    <property type="evidence" value="ECO:0007669"/>
    <property type="project" value="UniProtKB-SubCell"/>
</dbReference>
<comment type="subcellular location">
    <subcellularLocation>
        <location evidence="1">Cell membrane</location>
        <topology evidence="1">Multi-pass membrane protein</topology>
    </subcellularLocation>
</comment>
<reference evidence="10 11" key="1">
    <citation type="submission" date="2020-08" db="EMBL/GenBank/DDBJ databases">
        <title>Bridging the membrane lipid divide: bacteria of the FCB group superphylum have the potential to synthesize archaeal ether lipids.</title>
        <authorList>
            <person name="Villanueva L."/>
            <person name="Von Meijenfeldt F.A.B."/>
            <person name="Westbye A.B."/>
            <person name="Yadav S."/>
            <person name="Hopmans E.C."/>
            <person name="Dutilh B.E."/>
            <person name="Sinninghe Damste J.S."/>
        </authorList>
    </citation>
    <scope>NUCLEOTIDE SEQUENCE [LARGE SCALE GENOMIC DNA]</scope>
    <source>
        <strain evidence="10">NIOZ-UU81</strain>
    </source>
</reference>
<dbReference type="SUPFAM" id="SSF103481">
    <property type="entry name" value="Multidrug resistance efflux transporter EmrE"/>
    <property type="match status" value="2"/>
</dbReference>
<keyword evidence="7 8" id="KW-0472">Membrane</keyword>
<evidence type="ECO:0000256" key="8">
    <source>
        <dbReference type="SAM" id="Phobius"/>
    </source>
</evidence>
<accession>A0A8J6TCY0</accession>
<dbReference type="InterPro" id="IPR037185">
    <property type="entry name" value="EmrE-like"/>
</dbReference>
<evidence type="ECO:0000256" key="7">
    <source>
        <dbReference type="ARBA" id="ARBA00023136"/>
    </source>
</evidence>
<evidence type="ECO:0000256" key="6">
    <source>
        <dbReference type="ARBA" id="ARBA00022989"/>
    </source>
</evidence>
<dbReference type="Proteomes" id="UP000599024">
    <property type="component" value="Unassembled WGS sequence"/>
</dbReference>
<gene>
    <name evidence="10" type="primary">rarD</name>
    <name evidence="10" type="ORF">H8E79_01050</name>
</gene>
<organism evidence="10 11">
    <name type="scientific">Candidatus Desulfatifera sulfidica</name>
    <dbReference type="NCBI Taxonomy" id="2841691"/>
    <lineage>
        <taxon>Bacteria</taxon>
        <taxon>Pseudomonadati</taxon>
        <taxon>Thermodesulfobacteriota</taxon>
        <taxon>Desulfobulbia</taxon>
        <taxon>Desulfobulbales</taxon>
        <taxon>Desulfobulbaceae</taxon>
        <taxon>Candidatus Desulfatifera</taxon>
    </lineage>
</organism>
<evidence type="ECO:0000256" key="5">
    <source>
        <dbReference type="ARBA" id="ARBA00022692"/>
    </source>
</evidence>
<feature type="transmembrane region" description="Helical" evidence="8">
    <location>
        <begin position="267"/>
        <end position="286"/>
    </location>
</feature>
<evidence type="ECO:0000313" key="11">
    <source>
        <dbReference type="Proteomes" id="UP000599024"/>
    </source>
</evidence>
<dbReference type="EMBL" id="JACNLK010000013">
    <property type="protein sequence ID" value="MBC8207742.1"/>
    <property type="molecule type" value="Genomic_DNA"/>
</dbReference>
<evidence type="ECO:0000256" key="1">
    <source>
        <dbReference type="ARBA" id="ARBA00004651"/>
    </source>
</evidence>
<dbReference type="InterPro" id="IPR004626">
    <property type="entry name" value="RarD"/>
</dbReference>
<evidence type="ECO:0000259" key="9">
    <source>
        <dbReference type="Pfam" id="PF00892"/>
    </source>
</evidence>
<feature type="transmembrane region" description="Helical" evidence="8">
    <location>
        <begin position="147"/>
        <end position="164"/>
    </location>
</feature>
<feature type="transmembrane region" description="Helical" evidence="8">
    <location>
        <begin position="125"/>
        <end position="141"/>
    </location>
</feature>
<dbReference type="Pfam" id="PF00892">
    <property type="entry name" value="EamA"/>
    <property type="match status" value="1"/>
</dbReference>
<feature type="transmembrane region" description="Helical" evidence="8">
    <location>
        <begin position="176"/>
        <end position="194"/>
    </location>
</feature>
<feature type="transmembrane region" description="Helical" evidence="8">
    <location>
        <begin position="69"/>
        <end position="89"/>
    </location>
</feature>
<keyword evidence="6 8" id="KW-1133">Transmembrane helix</keyword>
<keyword evidence="4" id="KW-1003">Cell membrane</keyword>
<dbReference type="NCBIfam" id="TIGR00688">
    <property type="entry name" value="rarD"/>
    <property type="match status" value="1"/>
</dbReference>
<evidence type="ECO:0000313" key="10">
    <source>
        <dbReference type="EMBL" id="MBC8207742.1"/>
    </source>
</evidence>
<dbReference type="InterPro" id="IPR000620">
    <property type="entry name" value="EamA_dom"/>
</dbReference>
<feature type="transmembrane region" description="Helical" evidence="8">
    <location>
        <begin position="36"/>
        <end position="57"/>
    </location>
</feature>
<evidence type="ECO:0000256" key="3">
    <source>
        <dbReference type="ARBA" id="ARBA00022448"/>
    </source>
</evidence>
<dbReference type="PANTHER" id="PTHR22911">
    <property type="entry name" value="ACYL-MALONYL CONDENSING ENZYME-RELATED"/>
    <property type="match status" value="1"/>
</dbReference>
<protein>
    <submittedName>
        <fullName evidence="10">EamA family transporter RarD</fullName>
    </submittedName>
</protein>
<keyword evidence="5 8" id="KW-0812">Transmembrane</keyword>
<feature type="transmembrane region" description="Helical" evidence="8">
    <location>
        <begin position="241"/>
        <end position="261"/>
    </location>
</feature>
<feature type="domain" description="EamA" evidence="9">
    <location>
        <begin position="6"/>
        <end position="141"/>
    </location>
</feature>
<dbReference type="AlphaFoldDB" id="A0A8J6TCY0"/>
<keyword evidence="3" id="KW-0813">Transport</keyword>
<evidence type="ECO:0000256" key="2">
    <source>
        <dbReference type="ARBA" id="ARBA00007362"/>
    </source>
</evidence>
<proteinExistence type="inferred from homology"/>
<feature type="transmembrane region" description="Helical" evidence="8">
    <location>
        <begin position="101"/>
        <end position="118"/>
    </location>
</feature>
<feature type="transmembrane region" description="Helical" evidence="8">
    <location>
        <begin position="7"/>
        <end position="24"/>
    </location>
</feature>
<comment type="caution">
    <text evidence="10">The sequence shown here is derived from an EMBL/GenBank/DDBJ whole genome shotgun (WGS) entry which is preliminary data.</text>
</comment>
<feature type="transmembrane region" description="Helical" evidence="8">
    <location>
        <begin position="206"/>
        <end position="229"/>
    </location>
</feature>
<comment type="similarity">
    <text evidence="2">Belongs to the EamA transporter family.</text>
</comment>
<evidence type="ECO:0000256" key="4">
    <source>
        <dbReference type="ARBA" id="ARBA00022475"/>
    </source>
</evidence>
<dbReference type="PANTHER" id="PTHR22911:SF137">
    <property type="entry name" value="SOLUTE CARRIER FAMILY 35 MEMBER G2-RELATED"/>
    <property type="match status" value="1"/>
</dbReference>
<sequence>MNNRNGLLAAAGAYILWGLLPIYWKSMAQIPSYEILSHRIIWSMVVTLVLVFVTKRIHLLKACFSSPKTLLIFFTTASLLGGNWLVYIWAVNAGFVVESSLGYFINPLFSVVLAVIFLKERLRLFQWLSILIALGGVFYLTYSYGRIPYIALWLSFTFGFYGLLHKKAALGSLEGLTLETVLLAPLALVALTYIESTQGSQFIRVGATPSLLLMMSGIVTTIPLLLFGWSTKKVDLSTLGILQYLAPTLQFLVGIFIYKEAFPREKMIGFSIVWLALFCYVTEGVVQRVRRRKARLGPLVNT</sequence>